<dbReference type="Proteomes" id="UP000236286">
    <property type="component" value="Unassembled WGS sequence"/>
</dbReference>
<organism evidence="1 2">
    <name type="scientific">Methylocella silvestris</name>
    <dbReference type="NCBI Taxonomy" id="199596"/>
    <lineage>
        <taxon>Bacteria</taxon>
        <taxon>Pseudomonadati</taxon>
        <taxon>Pseudomonadota</taxon>
        <taxon>Alphaproteobacteria</taxon>
        <taxon>Hyphomicrobiales</taxon>
        <taxon>Beijerinckiaceae</taxon>
        <taxon>Methylocella</taxon>
    </lineage>
</organism>
<dbReference type="Gene3D" id="2.60.120.200">
    <property type="match status" value="1"/>
</dbReference>
<name>A0A2J7TBQ5_METSI</name>
<sequence length="364" mass="38578">MTISAGAFDGKNPAGSGYVLKFDGTFSSSTVDVNGTGAAGFKWYVTKWYGYPKTTTSQFSIDSAGVLTINPNESSNYQIATAAPSSNAQGYVGQAFGGGFYIEGKIALKSAQVDTTKGWPAFWSNALEELTGKAQWPGQVTGYNHHIENDFFEYYGTSGGGVKTFGMALHDWYGLLNKTCPGYCKVTNTNGVVQVGAVDWTQFHTIGQLWIPGTSANNNQGSVTTYFDGVATPNVVKWVNQGNGVPAPSGTFVASIQDKQNLVVILGTGVGSPMRVQYVRVWQLPGAISPNGTTITGANQQIVDSGKNVWTLVGGVVYKNGATAGFSALVKKLVYSNGIVYQGTDAGWWGWINNNWVASGSPLA</sequence>
<dbReference type="AlphaFoldDB" id="A0A2J7TBQ5"/>
<proteinExistence type="predicted"/>
<comment type="caution">
    <text evidence="1">The sequence shown here is derived from an EMBL/GenBank/DDBJ whole genome shotgun (WGS) entry which is preliminary data.</text>
</comment>
<gene>
    <name evidence="1" type="ORF">CR492_20075</name>
</gene>
<accession>A0A2J7TBQ5</accession>
<dbReference type="SUPFAM" id="SSF49899">
    <property type="entry name" value="Concanavalin A-like lectins/glucanases"/>
    <property type="match status" value="1"/>
</dbReference>
<reference evidence="1 2" key="1">
    <citation type="submission" date="2017-10" db="EMBL/GenBank/DDBJ databases">
        <title>Genome announcement of Methylocella silvestris TVC from permafrost.</title>
        <authorList>
            <person name="Wang J."/>
            <person name="Geng K."/>
            <person name="Ul-Haque F."/>
            <person name="Crombie A.T."/>
            <person name="Street L.E."/>
            <person name="Wookey P.A."/>
            <person name="Murrell J.C."/>
            <person name="Pratscher J."/>
        </authorList>
    </citation>
    <scope>NUCLEOTIDE SEQUENCE [LARGE SCALE GENOMIC DNA]</scope>
    <source>
        <strain evidence="1 2">TVC</strain>
    </source>
</reference>
<dbReference type="EMBL" id="PDZR01000050">
    <property type="protein sequence ID" value="PNG24193.1"/>
    <property type="molecule type" value="Genomic_DNA"/>
</dbReference>
<dbReference type="InterPro" id="IPR013320">
    <property type="entry name" value="ConA-like_dom_sf"/>
</dbReference>
<evidence type="ECO:0000313" key="1">
    <source>
        <dbReference type="EMBL" id="PNG24193.1"/>
    </source>
</evidence>
<evidence type="ECO:0000313" key="2">
    <source>
        <dbReference type="Proteomes" id="UP000236286"/>
    </source>
</evidence>
<evidence type="ECO:0008006" key="3">
    <source>
        <dbReference type="Google" id="ProtNLM"/>
    </source>
</evidence>
<protein>
    <recommendedName>
        <fullName evidence="3">GH16 domain-containing protein</fullName>
    </recommendedName>
</protein>